<feature type="chain" id="PRO_5022165555" evidence="3">
    <location>
        <begin position="22"/>
        <end position="390"/>
    </location>
</feature>
<dbReference type="Proteomes" id="UP000321827">
    <property type="component" value="Unassembled WGS sequence"/>
</dbReference>
<evidence type="ECO:0000313" key="5">
    <source>
        <dbReference type="EMBL" id="GEM90462.1"/>
    </source>
</evidence>
<dbReference type="PANTHER" id="PTHR30483:SF38">
    <property type="entry name" value="BLR7848 PROTEIN"/>
    <property type="match status" value="1"/>
</dbReference>
<dbReference type="OrthoDB" id="24024at2"/>
<dbReference type="PANTHER" id="PTHR30483">
    <property type="entry name" value="LEUCINE-SPECIFIC-BINDING PROTEIN"/>
    <property type="match status" value="1"/>
</dbReference>
<gene>
    <name evidence="5" type="ORF">ODE01S_18960</name>
</gene>
<evidence type="ECO:0000256" key="2">
    <source>
        <dbReference type="ARBA" id="ARBA00022729"/>
    </source>
</evidence>
<evidence type="ECO:0000256" key="3">
    <source>
        <dbReference type="SAM" id="SignalP"/>
    </source>
</evidence>
<feature type="signal peptide" evidence="3">
    <location>
        <begin position="1"/>
        <end position="21"/>
    </location>
</feature>
<organism evidence="5 6">
    <name type="scientific">Oceanithermus desulfurans NBRC 100063</name>
    <dbReference type="NCBI Taxonomy" id="1227550"/>
    <lineage>
        <taxon>Bacteria</taxon>
        <taxon>Thermotogati</taxon>
        <taxon>Deinococcota</taxon>
        <taxon>Deinococci</taxon>
        <taxon>Thermales</taxon>
        <taxon>Thermaceae</taxon>
        <taxon>Oceanithermus</taxon>
    </lineage>
</organism>
<accession>A0A511RNF1</accession>
<evidence type="ECO:0000256" key="1">
    <source>
        <dbReference type="ARBA" id="ARBA00010062"/>
    </source>
</evidence>
<name>A0A511RNF1_9DEIN</name>
<proteinExistence type="inferred from homology"/>
<keyword evidence="2 3" id="KW-0732">Signal</keyword>
<dbReference type="Pfam" id="PF13458">
    <property type="entry name" value="Peripla_BP_6"/>
    <property type="match status" value="1"/>
</dbReference>
<reference evidence="5 6" key="1">
    <citation type="submission" date="2019-07" db="EMBL/GenBank/DDBJ databases">
        <title>Whole genome shotgun sequence of Oceanithermus desulfurans NBRC 100063.</title>
        <authorList>
            <person name="Hosoyama A."/>
            <person name="Uohara A."/>
            <person name="Ohji S."/>
            <person name="Ichikawa N."/>
        </authorList>
    </citation>
    <scope>NUCLEOTIDE SEQUENCE [LARGE SCALE GENOMIC DNA]</scope>
    <source>
        <strain evidence="5 6">NBRC 100063</strain>
    </source>
</reference>
<dbReference type="EMBL" id="BJXN01000014">
    <property type="protein sequence ID" value="GEM90462.1"/>
    <property type="molecule type" value="Genomic_DNA"/>
</dbReference>
<dbReference type="CDD" id="cd06334">
    <property type="entry name" value="PBP1_ABC_ligand_binding-like"/>
    <property type="match status" value="1"/>
</dbReference>
<evidence type="ECO:0000313" key="6">
    <source>
        <dbReference type="Proteomes" id="UP000321827"/>
    </source>
</evidence>
<feature type="domain" description="Leucine-binding protein" evidence="4">
    <location>
        <begin position="25"/>
        <end position="369"/>
    </location>
</feature>
<dbReference type="Gene3D" id="3.40.50.2300">
    <property type="match status" value="2"/>
</dbReference>
<comment type="similarity">
    <text evidence="1">Belongs to the leucine-binding protein family.</text>
</comment>
<dbReference type="SUPFAM" id="SSF53822">
    <property type="entry name" value="Periplasmic binding protein-like I"/>
    <property type="match status" value="1"/>
</dbReference>
<dbReference type="InterPro" id="IPR028081">
    <property type="entry name" value="Leu-bd"/>
</dbReference>
<dbReference type="RefSeq" id="WP_147148221.1">
    <property type="nucleotide sequence ID" value="NZ_BJXN01000014.1"/>
</dbReference>
<evidence type="ECO:0000259" key="4">
    <source>
        <dbReference type="Pfam" id="PF13458"/>
    </source>
</evidence>
<comment type="caution">
    <text evidence="5">The sequence shown here is derived from an EMBL/GenBank/DDBJ whole genome shotgun (WGS) entry which is preliminary data.</text>
</comment>
<protein>
    <submittedName>
        <fullName evidence="5">Branched-chain amino acid ABC transporter substrate-binding protein</fullName>
    </submittedName>
</protein>
<dbReference type="AlphaFoldDB" id="A0A511RNF1"/>
<sequence>MKNKWTLWALAAVLAMGFAAAEKVHIMWSGAITGPTSDAGKYYAQGIEDYCSWANDTGYVAGVEFVCETRDDQYNNANTLRNFEEAVDRGDPVFLGYSTGGTLQLKPLVQEVGVPFIPASYHIGNIDPPDNDYIFLPIASYSEQVIAVLEYIAKVSPGAKVAMAIHPSPFGRAPVEDAKKAAQDLGIEIVEVQEMAKGLDYTATLKRFENKGVDYIVYQNVAGPVANMIKDAKRLGLKIKHAGAHYAGGPDLLRLAGDAAEGFLWVTAYYMPHEDNAAAKFVKELGAKYGRPADTIESVHYPSGMLAAGIAIEAIKEAKDAGKKISAQSVYQALLQMNWPNKLAVGPVTYSKDDHVGVDQLRVLEAKNGTFEPVTEPFSSALFRKVHYGK</sequence>
<dbReference type="InterPro" id="IPR028082">
    <property type="entry name" value="Peripla_BP_I"/>
</dbReference>
<dbReference type="InterPro" id="IPR051010">
    <property type="entry name" value="BCAA_transport"/>
</dbReference>